<protein>
    <recommendedName>
        <fullName evidence="4">Restriction endonuclease type IV Mrr domain-containing protein</fullName>
    </recommendedName>
</protein>
<dbReference type="Proteomes" id="UP000737420">
    <property type="component" value="Unassembled WGS sequence"/>
</dbReference>
<keyword evidence="1" id="KW-0812">Transmembrane</keyword>
<evidence type="ECO:0008006" key="4">
    <source>
        <dbReference type="Google" id="ProtNLM"/>
    </source>
</evidence>
<dbReference type="RefSeq" id="WP_203762994.1">
    <property type="nucleotide sequence ID" value="NZ_AP024402.1"/>
</dbReference>
<dbReference type="AlphaFoldDB" id="A0ABD0BAF5"/>
<gene>
    <name evidence="2" type="ORF">KAM382_28960</name>
</gene>
<evidence type="ECO:0000313" key="3">
    <source>
        <dbReference type="Proteomes" id="UP000737420"/>
    </source>
</evidence>
<keyword evidence="1" id="KW-1133">Transmembrane helix</keyword>
<dbReference type="EMBL" id="BPOP01000031">
    <property type="protein sequence ID" value="GJB92835.1"/>
    <property type="molecule type" value="Genomic_DNA"/>
</dbReference>
<feature type="transmembrane region" description="Helical" evidence="1">
    <location>
        <begin position="48"/>
        <end position="68"/>
    </location>
</feature>
<sequence>MENFGDTATTLSKNPLGIIALFIVLVYGIAGLVLGASGESLLESHKTVLVWFLAIFPFSVLGSFTWLVSKHHTKLYSPSDFRNDEGFIRILSPEEQKRKIESEVKEIRENDSDITETNSTKHDHKNNNQLMQSILLAEELAFRELETLYNVSINRHVSIGAGYDTGMDGMFVSENQAYIIEIKYVRNRINILTFEKGLKALTQKLKKFNWKNFQIIFAIVMEDESLLTKEQTNDIFNKFSATGNQLGVRVTPKVFLLAELKEKFGYQSS</sequence>
<feature type="transmembrane region" description="Helical" evidence="1">
    <location>
        <begin position="16"/>
        <end position="36"/>
    </location>
</feature>
<evidence type="ECO:0000313" key="2">
    <source>
        <dbReference type="EMBL" id="GJB92835.1"/>
    </source>
</evidence>
<comment type="caution">
    <text evidence="2">The sequence shown here is derived from an EMBL/GenBank/DDBJ whole genome shotgun (WGS) entry which is preliminary data.</text>
</comment>
<organism evidence="2 3">
    <name type="scientific">Aeromonas caviae</name>
    <name type="common">Aeromonas punctata</name>
    <dbReference type="NCBI Taxonomy" id="648"/>
    <lineage>
        <taxon>Bacteria</taxon>
        <taxon>Pseudomonadati</taxon>
        <taxon>Pseudomonadota</taxon>
        <taxon>Gammaproteobacteria</taxon>
        <taxon>Aeromonadales</taxon>
        <taxon>Aeromonadaceae</taxon>
        <taxon>Aeromonas</taxon>
    </lineage>
</organism>
<reference evidence="2 3" key="1">
    <citation type="submission" date="2021-07" db="EMBL/GenBank/DDBJ databases">
        <title>Draft genome sequence of carbapenem-resistant Aeromonas spp. in Japan.</title>
        <authorList>
            <person name="Maehana S."/>
            <person name="Suzuki M."/>
            <person name="Kitasato H."/>
        </authorList>
    </citation>
    <scope>NUCLEOTIDE SEQUENCE [LARGE SCALE GENOMIC DNA]</scope>
    <source>
        <strain evidence="2 3">KAM382</strain>
    </source>
</reference>
<name>A0ABD0BAF5_AERCA</name>
<keyword evidence="1" id="KW-0472">Membrane</keyword>
<evidence type="ECO:0000256" key="1">
    <source>
        <dbReference type="SAM" id="Phobius"/>
    </source>
</evidence>
<proteinExistence type="predicted"/>
<accession>A0ABD0BAF5</accession>